<dbReference type="KEGG" id="ail:FLP10_01890"/>
<feature type="domain" description="ABC transporter" evidence="6">
    <location>
        <begin position="4"/>
        <end position="252"/>
    </location>
</feature>
<dbReference type="EMBL" id="CP043505">
    <property type="protein sequence ID" value="QEO13305.1"/>
    <property type="molecule type" value="Genomic_DNA"/>
</dbReference>
<organism evidence="7 8">
    <name type="scientific">Agromyces intestinalis</name>
    <dbReference type="NCBI Taxonomy" id="2592652"/>
    <lineage>
        <taxon>Bacteria</taxon>
        <taxon>Bacillati</taxon>
        <taxon>Actinomycetota</taxon>
        <taxon>Actinomycetes</taxon>
        <taxon>Micrococcales</taxon>
        <taxon>Microbacteriaceae</taxon>
        <taxon>Agromyces</taxon>
    </lineage>
</organism>
<evidence type="ECO:0000313" key="8">
    <source>
        <dbReference type="Proteomes" id="UP000324678"/>
    </source>
</evidence>
<dbReference type="PROSITE" id="PS50893">
    <property type="entry name" value="ABC_TRANSPORTER_2"/>
    <property type="match status" value="1"/>
</dbReference>
<sequence>MSLVEARGVGRTVRLPDDRALTILSGVDLIVDEGDRVSIVGRSGSGKSTLLNVLGLLDAPNEGELAFDGRDVRRLGSGGRDRMRGREIGFVFQQFNLLPGRTALENVQTPLLYSSGREFWRRERIATEMLERVGLGERLTTKPERLSGGEQQRVAIARALVRRPRLILADEPTGALDLETGASVMALIESVADETGAALVTITHDPAIAARAHRHFRLADGRLHALDGPLERSDATERAATGESAVPADGVAA</sequence>
<dbReference type="Gene3D" id="3.40.50.300">
    <property type="entry name" value="P-loop containing nucleotide triphosphate hydrolases"/>
    <property type="match status" value="1"/>
</dbReference>
<dbReference type="InterPro" id="IPR017911">
    <property type="entry name" value="MacB-like_ATP-bd"/>
</dbReference>
<name>A0A5C1YD46_9MICO</name>
<accession>A0A5C1YD46</accession>
<dbReference type="GO" id="GO:0022857">
    <property type="term" value="F:transmembrane transporter activity"/>
    <property type="evidence" value="ECO:0007669"/>
    <property type="project" value="TreeGrafter"/>
</dbReference>
<keyword evidence="3" id="KW-0547">Nucleotide-binding</keyword>
<dbReference type="OrthoDB" id="9802264at2"/>
<dbReference type="AlphaFoldDB" id="A0A5C1YD46"/>
<dbReference type="RefSeq" id="WP_149159329.1">
    <property type="nucleotide sequence ID" value="NZ_CP043505.1"/>
</dbReference>
<dbReference type="InterPro" id="IPR027417">
    <property type="entry name" value="P-loop_NTPase"/>
</dbReference>
<dbReference type="InterPro" id="IPR003593">
    <property type="entry name" value="AAA+_ATPase"/>
</dbReference>
<keyword evidence="8" id="KW-1185">Reference proteome</keyword>
<dbReference type="PROSITE" id="PS00211">
    <property type="entry name" value="ABC_TRANSPORTER_1"/>
    <property type="match status" value="1"/>
</dbReference>
<dbReference type="GO" id="GO:0005524">
    <property type="term" value="F:ATP binding"/>
    <property type="evidence" value="ECO:0007669"/>
    <property type="project" value="UniProtKB-KW"/>
</dbReference>
<dbReference type="FunFam" id="3.40.50.300:FF:000032">
    <property type="entry name" value="Export ABC transporter ATP-binding protein"/>
    <property type="match status" value="1"/>
</dbReference>
<dbReference type="PANTHER" id="PTHR24220">
    <property type="entry name" value="IMPORT ATP-BINDING PROTEIN"/>
    <property type="match status" value="1"/>
</dbReference>
<dbReference type="GO" id="GO:0098796">
    <property type="term" value="C:membrane protein complex"/>
    <property type="evidence" value="ECO:0007669"/>
    <property type="project" value="UniProtKB-ARBA"/>
</dbReference>
<evidence type="ECO:0000256" key="1">
    <source>
        <dbReference type="ARBA" id="ARBA00005417"/>
    </source>
</evidence>
<dbReference type="InterPro" id="IPR003439">
    <property type="entry name" value="ABC_transporter-like_ATP-bd"/>
</dbReference>
<gene>
    <name evidence="7" type="ORF">FLP10_01890</name>
</gene>
<keyword evidence="2" id="KW-0813">Transport</keyword>
<evidence type="ECO:0000259" key="6">
    <source>
        <dbReference type="PROSITE" id="PS50893"/>
    </source>
</evidence>
<dbReference type="CDD" id="cd03255">
    <property type="entry name" value="ABC_MJ0796_LolCDE_FtsE"/>
    <property type="match status" value="1"/>
</dbReference>
<evidence type="ECO:0000256" key="2">
    <source>
        <dbReference type="ARBA" id="ARBA00022448"/>
    </source>
</evidence>
<evidence type="ECO:0000256" key="3">
    <source>
        <dbReference type="ARBA" id="ARBA00022741"/>
    </source>
</evidence>
<reference evidence="7 8" key="1">
    <citation type="submission" date="2019-09" db="EMBL/GenBank/DDBJ databases">
        <title>Genome sequencing of strain KACC 19306.</title>
        <authorList>
            <person name="Heo J."/>
            <person name="Kim S.-J."/>
            <person name="Kim J.-S."/>
            <person name="Hong S.-B."/>
            <person name="Kwon S.-W."/>
        </authorList>
    </citation>
    <scope>NUCLEOTIDE SEQUENCE [LARGE SCALE GENOMIC DNA]</scope>
    <source>
        <strain evidence="7 8">KACC 19306</strain>
    </source>
</reference>
<keyword evidence="4 7" id="KW-0067">ATP-binding</keyword>
<dbReference type="SUPFAM" id="SSF52540">
    <property type="entry name" value="P-loop containing nucleoside triphosphate hydrolases"/>
    <property type="match status" value="1"/>
</dbReference>
<protein>
    <submittedName>
        <fullName evidence="7">ABC transporter ATP-binding protein</fullName>
    </submittedName>
</protein>
<dbReference type="InterPro" id="IPR015854">
    <property type="entry name" value="ABC_transpr_LolD-like"/>
</dbReference>
<comment type="similarity">
    <text evidence="1">Belongs to the ABC transporter superfamily.</text>
</comment>
<evidence type="ECO:0000256" key="5">
    <source>
        <dbReference type="SAM" id="MobiDB-lite"/>
    </source>
</evidence>
<evidence type="ECO:0000313" key="7">
    <source>
        <dbReference type="EMBL" id="QEO13305.1"/>
    </source>
</evidence>
<dbReference type="PANTHER" id="PTHR24220:SF689">
    <property type="entry name" value="LIPOPROTEIN-RELEASING SYSTEM ATP-BINDING PROTEIN LOLD"/>
    <property type="match status" value="1"/>
</dbReference>
<feature type="region of interest" description="Disordered" evidence="5">
    <location>
        <begin position="229"/>
        <end position="253"/>
    </location>
</feature>
<dbReference type="GO" id="GO:0016887">
    <property type="term" value="F:ATP hydrolysis activity"/>
    <property type="evidence" value="ECO:0007669"/>
    <property type="project" value="InterPro"/>
</dbReference>
<dbReference type="Proteomes" id="UP000324678">
    <property type="component" value="Chromosome"/>
</dbReference>
<dbReference type="GO" id="GO:0005886">
    <property type="term" value="C:plasma membrane"/>
    <property type="evidence" value="ECO:0007669"/>
    <property type="project" value="TreeGrafter"/>
</dbReference>
<evidence type="ECO:0000256" key="4">
    <source>
        <dbReference type="ARBA" id="ARBA00022840"/>
    </source>
</evidence>
<dbReference type="Pfam" id="PF00005">
    <property type="entry name" value="ABC_tran"/>
    <property type="match status" value="1"/>
</dbReference>
<dbReference type="SMART" id="SM00382">
    <property type="entry name" value="AAA"/>
    <property type="match status" value="1"/>
</dbReference>
<proteinExistence type="inferred from homology"/>
<dbReference type="InterPro" id="IPR017871">
    <property type="entry name" value="ABC_transporter-like_CS"/>
</dbReference>